<dbReference type="EMBL" id="JAMXLR010000095">
    <property type="protein sequence ID" value="MCO6048111.1"/>
    <property type="molecule type" value="Genomic_DNA"/>
</dbReference>
<dbReference type="Pfam" id="PF20556">
    <property type="entry name" value="DUF6768"/>
    <property type="match status" value="1"/>
</dbReference>
<dbReference type="InterPro" id="IPR046659">
    <property type="entry name" value="DUF6768"/>
</dbReference>
<keyword evidence="2" id="KW-1133">Transmembrane helix</keyword>
<evidence type="ECO:0000313" key="3">
    <source>
        <dbReference type="EMBL" id="MCO6048111.1"/>
    </source>
</evidence>
<feature type="coiled-coil region" evidence="1">
    <location>
        <begin position="1"/>
        <end position="28"/>
    </location>
</feature>
<dbReference type="RefSeq" id="WP_252856224.1">
    <property type="nucleotide sequence ID" value="NZ_JAMXLR010000095.1"/>
</dbReference>
<evidence type="ECO:0000313" key="4">
    <source>
        <dbReference type="Proteomes" id="UP001155241"/>
    </source>
</evidence>
<reference evidence="3" key="1">
    <citation type="submission" date="2022-06" db="EMBL/GenBank/DDBJ databases">
        <title>Aeoliella straminimaris, a novel planctomycete from sediments.</title>
        <authorList>
            <person name="Vitorino I.R."/>
            <person name="Lage O.M."/>
        </authorList>
    </citation>
    <scope>NUCLEOTIDE SEQUENCE</scope>
    <source>
        <strain evidence="3">ICT_H6.2</strain>
    </source>
</reference>
<dbReference type="AlphaFoldDB" id="A0A9X2FJC4"/>
<evidence type="ECO:0000256" key="1">
    <source>
        <dbReference type="SAM" id="Coils"/>
    </source>
</evidence>
<name>A0A9X2FJC4_9BACT</name>
<keyword evidence="1" id="KW-0175">Coiled coil</keyword>
<keyword evidence="2" id="KW-0812">Transmembrane</keyword>
<proteinExistence type="predicted"/>
<dbReference type="Proteomes" id="UP001155241">
    <property type="component" value="Unassembled WGS sequence"/>
</dbReference>
<evidence type="ECO:0000256" key="2">
    <source>
        <dbReference type="SAM" id="Phobius"/>
    </source>
</evidence>
<comment type="caution">
    <text evidence="3">The sequence shown here is derived from an EMBL/GenBank/DDBJ whole genome shotgun (WGS) entry which is preliminary data.</text>
</comment>
<sequence>MSEHDETLRKALEENARLRGEREESLREVASSEYSGHARTVERVYWFYALICVVLGVAAVNFFARSYDMKTLIGCAVGILVLYETTVLMKLWYAISRMKLDVLKEMKLLRLEISRLQQATGVEHPVEPYTKYEPTRGASRLERRLWIAGCVIVAMAVSTWTSQSWNLGGGELTTRSQVTLHADGSAESRTECVRQYSSYYRPSSFTMYTPKECTLKVLDATGMELPVKTTPTETQSRHEVVLTDEAFVDGAVRYTQVVDNPHAAKLEDGVWSYTDGIRHAGKARPYSIEILTPPGAEVLSTEPDVEVQSTGEQRAKVRFEGVTENDVQYLFTVRYELPDGEVEP</sequence>
<keyword evidence="4" id="KW-1185">Reference proteome</keyword>
<accession>A0A9X2FJC4</accession>
<feature type="transmembrane region" description="Helical" evidence="2">
    <location>
        <begin position="45"/>
        <end position="65"/>
    </location>
</feature>
<feature type="transmembrane region" description="Helical" evidence="2">
    <location>
        <begin position="145"/>
        <end position="165"/>
    </location>
</feature>
<protein>
    <submittedName>
        <fullName evidence="3">Uncharacterized protein</fullName>
    </submittedName>
</protein>
<gene>
    <name evidence="3" type="ORF">NG895_29810</name>
</gene>
<feature type="transmembrane region" description="Helical" evidence="2">
    <location>
        <begin position="71"/>
        <end position="95"/>
    </location>
</feature>
<keyword evidence="2" id="KW-0472">Membrane</keyword>
<organism evidence="3 4">
    <name type="scientific">Aeoliella straminimaris</name>
    <dbReference type="NCBI Taxonomy" id="2954799"/>
    <lineage>
        <taxon>Bacteria</taxon>
        <taxon>Pseudomonadati</taxon>
        <taxon>Planctomycetota</taxon>
        <taxon>Planctomycetia</taxon>
        <taxon>Pirellulales</taxon>
        <taxon>Lacipirellulaceae</taxon>
        <taxon>Aeoliella</taxon>
    </lineage>
</organism>